<keyword evidence="13" id="KW-1185">Reference proteome</keyword>
<evidence type="ECO:0000313" key="13">
    <source>
        <dbReference type="Proteomes" id="UP000666369"/>
    </source>
</evidence>
<keyword evidence="7" id="KW-0443">Lipid metabolism</keyword>
<keyword evidence="5" id="KW-0809">Transit peptide</keyword>
<evidence type="ECO:0000256" key="2">
    <source>
        <dbReference type="ARBA" id="ARBA00022516"/>
    </source>
</evidence>
<dbReference type="PANTHER" id="PTHR43981:SF2">
    <property type="entry name" value="ENOYL-[ACYL-CARRIER-PROTEIN] REDUCTASE, MITOCHONDRIAL"/>
    <property type="match status" value="1"/>
</dbReference>
<dbReference type="Proteomes" id="UP000666369">
    <property type="component" value="Unassembled WGS sequence"/>
</dbReference>
<organism evidence="12 13">
    <name type="scientific">Duganella aceris</name>
    <dbReference type="NCBI Taxonomy" id="2703883"/>
    <lineage>
        <taxon>Bacteria</taxon>
        <taxon>Pseudomonadati</taxon>
        <taxon>Pseudomonadota</taxon>
        <taxon>Betaproteobacteria</taxon>
        <taxon>Burkholderiales</taxon>
        <taxon>Oxalobacteraceae</taxon>
        <taxon>Telluria group</taxon>
        <taxon>Duganella</taxon>
    </lineage>
</organism>
<evidence type="ECO:0000256" key="10">
    <source>
        <dbReference type="ARBA" id="ARBA00048843"/>
    </source>
</evidence>
<keyword evidence="6" id="KW-0560">Oxidoreductase</keyword>
<evidence type="ECO:0000256" key="6">
    <source>
        <dbReference type="ARBA" id="ARBA00023002"/>
    </source>
</evidence>
<dbReference type="RefSeq" id="WP_166103586.1">
    <property type="nucleotide sequence ID" value="NZ_JAADJT010000005.1"/>
</dbReference>
<evidence type="ECO:0000256" key="4">
    <source>
        <dbReference type="ARBA" id="ARBA00022857"/>
    </source>
</evidence>
<dbReference type="Gene3D" id="3.90.180.10">
    <property type="entry name" value="Medium-chain alcohol dehydrogenases, catalytic domain"/>
    <property type="match status" value="1"/>
</dbReference>
<evidence type="ECO:0000256" key="8">
    <source>
        <dbReference type="ARBA" id="ARBA00023160"/>
    </source>
</evidence>
<keyword evidence="4" id="KW-0521">NADP</keyword>
<keyword evidence="3" id="KW-0276">Fatty acid metabolism</keyword>
<dbReference type="EC" id="1.3.1.104" evidence="9"/>
<proteinExistence type="inferred from homology"/>
<dbReference type="PANTHER" id="PTHR43981">
    <property type="entry name" value="ENOYL-[ACYL-CARRIER-PROTEIN] REDUCTASE, MITOCHONDRIAL"/>
    <property type="match status" value="1"/>
</dbReference>
<accession>A0ABX0FLD5</accession>
<dbReference type="Pfam" id="PF08240">
    <property type="entry name" value="ADH_N"/>
    <property type="match status" value="1"/>
</dbReference>
<dbReference type="InterPro" id="IPR020843">
    <property type="entry name" value="ER"/>
</dbReference>
<dbReference type="InterPro" id="IPR011032">
    <property type="entry name" value="GroES-like_sf"/>
</dbReference>
<name>A0ABX0FLD5_9BURK</name>
<keyword evidence="8" id="KW-0275">Fatty acid biosynthesis</keyword>
<dbReference type="SMART" id="SM00829">
    <property type="entry name" value="PKS_ER"/>
    <property type="match status" value="1"/>
</dbReference>
<reference evidence="12 13" key="1">
    <citation type="submission" date="2020-01" db="EMBL/GenBank/DDBJ databases">
        <authorList>
            <person name="Lee S.D."/>
        </authorList>
    </citation>
    <scope>NUCLEOTIDE SEQUENCE [LARGE SCALE GENOMIC DNA]</scope>
    <source>
        <strain evidence="12 13">SAP-35</strain>
    </source>
</reference>
<protein>
    <recommendedName>
        <fullName evidence="9">enoyl-[acyl-carrier-protein] reductase</fullName>
        <ecNumber evidence="9">1.3.1.104</ecNumber>
    </recommendedName>
</protein>
<evidence type="ECO:0000256" key="5">
    <source>
        <dbReference type="ARBA" id="ARBA00022946"/>
    </source>
</evidence>
<evidence type="ECO:0000256" key="1">
    <source>
        <dbReference type="ARBA" id="ARBA00010371"/>
    </source>
</evidence>
<dbReference type="EMBL" id="JAADJT010000005">
    <property type="protein sequence ID" value="NGZ85264.1"/>
    <property type="molecule type" value="Genomic_DNA"/>
</dbReference>
<keyword evidence="2" id="KW-0444">Lipid biosynthesis</keyword>
<comment type="similarity">
    <text evidence="1">Belongs to the zinc-containing alcohol dehydrogenase family. Quinone oxidoreductase subfamily.</text>
</comment>
<reference evidence="13" key="2">
    <citation type="submission" date="2023-07" db="EMBL/GenBank/DDBJ databases">
        <title>Duganella aceri sp. nov., isolated from tree sap.</title>
        <authorList>
            <person name="Kim I.S."/>
        </authorList>
    </citation>
    <scope>NUCLEOTIDE SEQUENCE [LARGE SCALE GENOMIC DNA]</scope>
    <source>
        <strain evidence="13">SAP-35</strain>
    </source>
</reference>
<evidence type="ECO:0000313" key="12">
    <source>
        <dbReference type="EMBL" id="NGZ85264.1"/>
    </source>
</evidence>
<dbReference type="SUPFAM" id="SSF50129">
    <property type="entry name" value="GroES-like"/>
    <property type="match status" value="1"/>
</dbReference>
<evidence type="ECO:0000256" key="3">
    <source>
        <dbReference type="ARBA" id="ARBA00022832"/>
    </source>
</evidence>
<evidence type="ECO:0000259" key="11">
    <source>
        <dbReference type="SMART" id="SM00829"/>
    </source>
</evidence>
<feature type="domain" description="Enoyl reductase (ER)" evidence="11">
    <location>
        <begin position="10"/>
        <end position="319"/>
    </location>
</feature>
<evidence type="ECO:0000256" key="7">
    <source>
        <dbReference type="ARBA" id="ARBA00023098"/>
    </source>
</evidence>
<dbReference type="Gene3D" id="3.40.50.720">
    <property type="entry name" value="NAD(P)-binding Rossmann-like Domain"/>
    <property type="match status" value="1"/>
</dbReference>
<dbReference type="Pfam" id="PF13602">
    <property type="entry name" value="ADH_zinc_N_2"/>
    <property type="match status" value="1"/>
</dbReference>
<comment type="catalytic activity">
    <reaction evidence="10">
        <text>a 2,3-saturated acyl-[ACP] + NADP(+) = a (2E)-enoyl-[ACP] + NADPH + H(+)</text>
        <dbReference type="Rhea" id="RHEA:22564"/>
        <dbReference type="Rhea" id="RHEA-COMP:9925"/>
        <dbReference type="Rhea" id="RHEA-COMP:9926"/>
        <dbReference type="ChEBI" id="CHEBI:15378"/>
        <dbReference type="ChEBI" id="CHEBI:57783"/>
        <dbReference type="ChEBI" id="CHEBI:58349"/>
        <dbReference type="ChEBI" id="CHEBI:78784"/>
        <dbReference type="ChEBI" id="CHEBI:78785"/>
        <dbReference type="EC" id="1.3.1.104"/>
    </reaction>
</comment>
<dbReference type="CDD" id="cd05282">
    <property type="entry name" value="ETR_like"/>
    <property type="match status" value="1"/>
</dbReference>
<dbReference type="InterPro" id="IPR036291">
    <property type="entry name" value="NAD(P)-bd_dom_sf"/>
</dbReference>
<sequence>MRAVHLPAFGDPSVVPAYVEIPEPAAPAVGQVLIEVLYAPVNHNDLLVMGGKFPYHPELPAVLGNEAVGRVIALGAGVHHVKLGDLVTPPLYSGTWRERMLLEAEGLFALPPDADPQQLSMIRINPLTAGLMLSEYVDLQAGDWIVQNAANSGVGRAAIALAKARGLRSINLVRRAELVQELQAAGGDIVLVDEPGAAAKAAALVGDGKVRLALDGVSGAATARLLEFLSPGAAIVGYANMGGHKTAPGDLMQLMYKSVSSYFFYQNRPQFRARVPALLREAARMVAAGRLHTPVARTYRLSEVAEAIAHTLAGGKVLLDVAERRGY</sequence>
<dbReference type="InterPro" id="IPR051034">
    <property type="entry name" value="Mito_Enoyl-ACP_Reductase"/>
</dbReference>
<evidence type="ECO:0000256" key="9">
    <source>
        <dbReference type="ARBA" id="ARBA00038963"/>
    </source>
</evidence>
<comment type="caution">
    <text evidence="12">The sequence shown here is derived from an EMBL/GenBank/DDBJ whole genome shotgun (WGS) entry which is preliminary data.</text>
</comment>
<dbReference type="InterPro" id="IPR013154">
    <property type="entry name" value="ADH-like_N"/>
</dbReference>
<gene>
    <name evidence="12" type="ORF">GW587_13480</name>
</gene>
<dbReference type="SUPFAM" id="SSF51735">
    <property type="entry name" value="NAD(P)-binding Rossmann-fold domains"/>
    <property type="match status" value="1"/>
</dbReference>